<proteinExistence type="predicted"/>
<reference evidence="1 2" key="1">
    <citation type="submission" date="2017-03" db="EMBL/GenBank/DDBJ databases">
        <title>Genome Sequence of Roseovarius mucosus strain SMR3 Isolated from a culture of the Diatom Skeletonema marinoi.</title>
        <authorList>
            <person name="Topel M."/>
            <person name="Pinder M."/>
            <person name="Johansson O.N."/>
            <person name="Kourtchenko O."/>
            <person name="Godhe A."/>
            <person name="Clarke A.K."/>
        </authorList>
    </citation>
    <scope>NUCLEOTIDE SEQUENCE [LARGE SCALE GENOMIC DNA]</scope>
    <source>
        <strain evidence="1 2">SMR3</strain>
    </source>
</reference>
<organism evidence="1 2">
    <name type="scientific">Roseovarius mucosus</name>
    <dbReference type="NCBI Taxonomy" id="215743"/>
    <lineage>
        <taxon>Bacteria</taxon>
        <taxon>Pseudomonadati</taxon>
        <taxon>Pseudomonadota</taxon>
        <taxon>Alphaproteobacteria</taxon>
        <taxon>Rhodobacterales</taxon>
        <taxon>Roseobacteraceae</taxon>
        <taxon>Roseovarius</taxon>
    </lineage>
</organism>
<dbReference type="OrthoDB" id="7874425at2"/>
<evidence type="ECO:0000313" key="2">
    <source>
        <dbReference type="Proteomes" id="UP000192273"/>
    </source>
</evidence>
<keyword evidence="2" id="KW-1185">Reference proteome</keyword>
<dbReference type="AlphaFoldDB" id="A0A1V0RT86"/>
<dbReference type="RefSeq" id="WP_081508161.1">
    <property type="nucleotide sequence ID" value="NZ_CP020474.1"/>
</dbReference>
<protein>
    <submittedName>
        <fullName evidence="1">Uncharacterized protein</fullName>
    </submittedName>
</protein>
<name>A0A1V0RT86_9RHOB</name>
<gene>
    <name evidence="1" type="ORF">ROSMUCSMR3_03534</name>
</gene>
<dbReference type="EMBL" id="CP020474">
    <property type="protein sequence ID" value="ARE84988.1"/>
    <property type="molecule type" value="Genomic_DNA"/>
</dbReference>
<dbReference type="Proteomes" id="UP000192273">
    <property type="component" value="Chromosome"/>
</dbReference>
<accession>A0A1V0RT86</accession>
<sequence>MNSEQIQALASSYSSHTGLKVSTLGVYAVNDGKFFLRLIGGYDCRTKTAQKVAEWFSDNWPTDLEWPRDIPRPSANQEDAA</sequence>
<dbReference type="KEGG" id="rmm:ROSMUCSMR3_03534"/>
<evidence type="ECO:0000313" key="1">
    <source>
        <dbReference type="EMBL" id="ARE84988.1"/>
    </source>
</evidence>